<sequence length="243" mass="27614">MSNNDLVAEIRAQLQTAQTQLKVFDLLCDQEWHCREHEGKPIASGQYAGGGGIQGLQRGTRVRPGLVIETENRNCTVCQRRTKCDRWTGEIKSANSAANIPASLAQRILKLYLYTDVIEQRKRAGHELVIDHRFPMERWGESEPPHLTSMSEAEITNKFQLLKKDASGNHNLLKSRSCERCIKTGKRGTPFGIRFWYQEGENWPSIHQRGAEAEEGCVGCGWYDFDKWRNGLNQKLVESARNG</sequence>
<dbReference type="EMBL" id="JAHHGZ010000004">
    <property type="protein sequence ID" value="MBW4666795.1"/>
    <property type="molecule type" value="Genomic_DNA"/>
</dbReference>
<organism evidence="1 2">
    <name type="scientific">Cyanomargarita calcarea GSE-NOS-MK-12-04C</name>
    <dbReference type="NCBI Taxonomy" id="2839659"/>
    <lineage>
        <taxon>Bacteria</taxon>
        <taxon>Bacillati</taxon>
        <taxon>Cyanobacteriota</taxon>
        <taxon>Cyanophyceae</taxon>
        <taxon>Nostocales</taxon>
        <taxon>Cyanomargaritaceae</taxon>
        <taxon>Cyanomargarita</taxon>
    </lineage>
</organism>
<gene>
    <name evidence="1" type="ORF">KME60_04975</name>
</gene>
<dbReference type="AlphaFoldDB" id="A0A951UTK6"/>
<proteinExistence type="predicted"/>
<reference evidence="1" key="2">
    <citation type="journal article" date="2022" name="Microbiol. Resour. Announc.">
        <title>Metagenome Sequencing to Explore Phylogenomics of Terrestrial Cyanobacteria.</title>
        <authorList>
            <person name="Ward R.D."/>
            <person name="Stajich J.E."/>
            <person name="Johansen J.R."/>
            <person name="Huntemann M."/>
            <person name="Clum A."/>
            <person name="Foster B."/>
            <person name="Foster B."/>
            <person name="Roux S."/>
            <person name="Palaniappan K."/>
            <person name="Varghese N."/>
            <person name="Mukherjee S."/>
            <person name="Reddy T.B.K."/>
            <person name="Daum C."/>
            <person name="Copeland A."/>
            <person name="Chen I.A."/>
            <person name="Ivanova N.N."/>
            <person name="Kyrpides N.C."/>
            <person name="Shapiro N."/>
            <person name="Eloe-Fadrosh E.A."/>
            <person name="Pietrasiak N."/>
        </authorList>
    </citation>
    <scope>NUCLEOTIDE SEQUENCE</scope>
    <source>
        <strain evidence="1">GSE-NOS-MK-12-04C</strain>
    </source>
</reference>
<keyword evidence="1" id="KW-0378">Hydrolase</keyword>
<evidence type="ECO:0000313" key="2">
    <source>
        <dbReference type="Proteomes" id="UP000729701"/>
    </source>
</evidence>
<reference evidence="1" key="1">
    <citation type="submission" date="2021-05" db="EMBL/GenBank/DDBJ databases">
        <authorList>
            <person name="Pietrasiak N."/>
            <person name="Ward R."/>
            <person name="Stajich J.E."/>
            <person name="Kurbessoian T."/>
        </authorList>
    </citation>
    <scope>NUCLEOTIDE SEQUENCE</scope>
    <source>
        <strain evidence="1">GSE-NOS-MK-12-04C</strain>
    </source>
</reference>
<keyword evidence="1" id="KW-0255">Endonuclease</keyword>
<protein>
    <submittedName>
        <fullName evidence="1">Restriction endonuclease</fullName>
    </submittedName>
</protein>
<evidence type="ECO:0000313" key="1">
    <source>
        <dbReference type="EMBL" id="MBW4666795.1"/>
    </source>
</evidence>
<accession>A0A951UTK6</accession>
<keyword evidence="1" id="KW-0540">Nuclease</keyword>
<name>A0A951UTK6_9CYAN</name>
<dbReference type="GO" id="GO:0004519">
    <property type="term" value="F:endonuclease activity"/>
    <property type="evidence" value="ECO:0007669"/>
    <property type="project" value="UniProtKB-KW"/>
</dbReference>
<comment type="caution">
    <text evidence="1">The sequence shown here is derived from an EMBL/GenBank/DDBJ whole genome shotgun (WGS) entry which is preliminary data.</text>
</comment>
<dbReference type="Proteomes" id="UP000729701">
    <property type="component" value="Unassembled WGS sequence"/>
</dbReference>